<dbReference type="InterPro" id="IPR039841">
    <property type="entry name" value="INTS14"/>
</dbReference>
<dbReference type="GO" id="GO:0032039">
    <property type="term" value="C:integrator complex"/>
    <property type="evidence" value="ECO:0007669"/>
    <property type="project" value="InterPro"/>
</dbReference>
<dbReference type="GO" id="GO:0034472">
    <property type="term" value="P:snRNA 3'-end processing"/>
    <property type="evidence" value="ECO:0007669"/>
    <property type="project" value="TreeGrafter"/>
</dbReference>
<evidence type="ECO:0000256" key="4">
    <source>
        <dbReference type="ARBA" id="ARBA00061449"/>
    </source>
</evidence>
<dbReference type="Gene3D" id="3.40.50.410">
    <property type="entry name" value="von Willebrand factor, type A domain"/>
    <property type="match status" value="1"/>
</dbReference>
<name>A0A9N8KU15_CHRIL</name>
<evidence type="ECO:0000256" key="5">
    <source>
        <dbReference type="SAM" id="MobiDB-lite"/>
    </source>
</evidence>
<dbReference type="OrthoDB" id="2374335at2759"/>
<evidence type="ECO:0000256" key="3">
    <source>
        <dbReference type="ARBA" id="ARBA00023242"/>
    </source>
</evidence>
<comment type="similarity">
    <text evidence="4">Belongs to the Integrator subunit 14 family.</text>
</comment>
<dbReference type="CDD" id="cd00198">
    <property type="entry name" value="vWFA"/>
    <property type="match status" value="1"/>
</dbReference>
<dbReference type="Pfam" id="PF20504">
    <property type="entry name" value="IntS14_C"/>
    <property type="match status" value="1"/>
</dbReference>
<keyword evidence="3" id="KW-0539">Nucleus</keyword>
<dbReference type="Pfam" id="PF13519">
    <property type="entry name" value="VWA_2"/>
    <property type="match status" value="1"/>
</dbReference>
<feature type="domain" description="VWFA" evidence="6">
    <location>
        <begin position="2"/>
        <end position="202"/>
    </location>
</feature>
<dbReference type="EMBL" id="LR824006">
    <property type="protein sequence ID" value="CAD0195439.1"/>
    <property type="molecule type" value="Genomic_DNA"/>
</dbReference>
<organism evidence="7 8">
    <name type="scientific">Chrysodeixis includens</name>
    <name type="common">Soybean looper</name>
    <name type="synonym">Pseudoplusia includens</name>
    <dbReference type="NCBI Taxonomy" id="689277"/>
    <lineage>
        <taxon>Eukaryota</taxon>
        <taxon>Metazoa</taxon>
        <taxon>Ecdysozoa</taxon>
        <taxon>Arthropoda</taxon>
        <taxon>Hexapoda</taxon>
        <taxon>Insecta</taxon>
        <taxon>Pterygota</taxon>
        <taxon>Neoptera</taxon>
        <taxon>Endopterygota</taxon>
        <taxon>Lepidoptera</taxon>
        <taxon>Glossata</taxon>
        <taxon>Ditrysia</taxon>
        <taxon>Noctuoidea</taxon>
        <taxon>Noctuidae</taxon>
        <taxon>Plusiinae</taxon>
        <taxon>Chrysodeixis</taxon>
    </lineage>
</organism>
<evidence type="ECO:0000259" key="6">
    <source>
        <dbReference type="PROSITE" id="PS50234"/>
    </source>
</evidence>
<proteinExistence type="inferred from homology"/>
<dbReference type="InterPro" id="IPR002035">
    <property type="entry name" value="VWF_A"/>
</dbReference>
<sequence>MPTVLMLDVSLSMSRPVPTSDTTETHTRFTIATAAINTFLDYLCVHAKLEYVALVTFSSMYEVAVPFTREFDTIRSKLLQLDEGDKTCIDTALLGVNQIVLNEWGCQTPVQIIMITDGSSGVGTIGRNRIVQALPLPPSYPAKIHVLPIVSPHDTSLQHAMPLYQKIVDLANNTTSNSNGNMSRGSIYCPDQLTVPGVITAITRLCEQHYQEFWCALKCGQLETRVQLFPAPQTVSHEGVDATYTLANQLHVIGFIQQQDLGTPMAISKHLVIPQAQPGGNAAARENYDSKTDRPTKEGSSSTDGSTTEEDLSDPSKIPNFCVLLHGALKVEGMAAVVVLGAEWWGTLTAWCEASRSRRSCLLLSVLRPGTAAAPWLGALDQLGPAEEGTTTAESFPVRSWRSYSSGGSACAWARPHALLADVQKVLRHARKLPDKTQHLFKELNRLRRAAISLGFSELLTAIGNALERECTALPPSAPSECALQLAHAANALRDPRTALDIKHTLTPLGPNYNPSMSH</sequence>
<reference evidence="7" key="1">
    <citation type="submission" date="2021-12" db="EMBL/GenBank/DDBJ databases">
        <authorList>
            <person name="King R."/>
        </authorList>
    </citation>
    <scope>NUCLEOTIDE SEQUENCE</scope>
</reference>
<protein>
    <recommendedName>
        <fullName evidence="2">Integrator complex subunit 14</fullName>
    </recommendedName>
</protein>
<dbReference type="InterPro" id="IPR046471">
    <property type="entry name" value="IntS14_C"/>
</dbReference>
<dbReference type="SUPFAM" id="SSF53300">
    <property type="entry name" value="vWA-like"/>
    <property type="match status" value="1"/>
</dbReference>
<evidence type="ECO:0000256" key="2">
    <source>
        <dbReference type="ARBA" id="ARBA00016816"/>
    </source>
</evidence>
<evidence type="ECO:0000313" key="7">
    <source>
        <dbReference type="EMBL" id="CAD0195439.1"/>
    </source>
</evidence>
<dbReference type="PANTHER" id="PTHR13532">
    <property type="match status" value="1"/>
</dbReference>
<dbReference type="Proteomes" id="UP001154114">
    <property type="component" value="Chromosome 3"/>
</dbReference>
<dbReference type="Pfam" id="PF19435">
    <property type="entry name" value="IntS14_b-barrel"/>
    <property type="match status" value="1"/>
</dbReference>
<gene>
    <name evidence="7" type="ORF">CINC_LOCUS9393</name>
</gene>
<keyword evidence="8" id="KW-1185">Reference proteome</keyword>
<evidence type="ECO:0000256" key="1">
    <source>
        <dbReference type="ARBA" id="ARBA00004123"/>
    </source>
</evidence>
<accession>A0A9N8KU15</accession>
<dbReference type="InterPro" id="IPR045814">
    <property type="entry name" value="IntS14_b-barrel"/>
</dbReference>
<dbReference type="PANTHER" id="PTHR13532:SF3">
    <property type="entry name" value="INTEGRATOR COMPLEX SUBUNIT 14"/>
    <property type="match status" value="1"/>
</dbReference>
<dbReference type="AlphaFoldDB" id="A0A9N8KU15"/>
<dbReference type="InterPro" id="IPR036465">
    <property type="entry name" value="vWFA_dom_sf"/>
</dbReference>
<feature type="region of interest" description="Disordered" evidence="5">
    <location>
        <begin position="277"/>
        <end position="314"/>
    </location>
</feature>
<dbReference type="PROSITE" id="PS50234">
    <property type="entry name" value="VWFA"/>
    <property type="match status" value="1"/>
</dbReference>
<evidence type="ECO:0000313" key="8">
    <source>
        <dbReference type="Proteomes" id="UP001154114"/>
    </source>
</evidence>
<feature type="compositionally biased region" description="Basic and acidic residues" evidence="5">
    <location>
        <begin position="286"/>
        <end position="297"/>
    </location>
</feature>
<comment type="subcellular location">
    <subcellularLocation>
        <location evidence="1">Nucleus</location>
    </subcellularLocation>
</comment>